<evidence type="ECO:0000256" key="1">
    <source>
        <dbReference type="SAM" id="MobiDB-lite"/>
    </source>
</evidence>
<dbReference type="Proteomes" id="UP000244811">
    <property type="component" value="Chromosome 2"/>
</dbReference>
<sequence length="221" mass="25666">MRKDNDGCWWAQEKLKYKNYQERVSALTSAKEGAEKNTLNTVIIDKYTNYICGRNVKTEEKDTFNIYTHQFEKSQSLNLIFEVQNIKIGSYDLSQVTATKVEVYYLKAGGKNDDKPFLLVFDKDGDGKIKKVYHFQITRVFKDWQEFTLVEKLDEKLQKISDKGKCTKELGLLRTLVYRILTTDDDDVHVKPPDATEEVRPAPTSSRSTATRRNKLAVDYR</sequence>
<dbReference type="EMBL" id="CP056071">
    <property type="protein sequence ID" value="UKK01714.2"/>
    <property type="molecule type" value="Genomic_DNA"/>
</dbReference>
<protein>
    <submittedName>
        <fullName evidence="2">Uncharacterized protein</fullName>
    </submittedName>
</protein>
<gene>
    <name evidence="2" type="ORF">MACK_001067</name>
</gene>
<organism evidence="2 3">
    <name type="scientific">Theileria orientalis</name>
    <dbReference type="NCBI Taxonomy" id="68886"/>
    <lineage>
        <taxon>Eukaryota</taxon>
        <taxon>Sar</taxon>
        <taxon>Alveolata</taxon>
        <taxon>Apicomplexa</taxon>
        <taxon>Aconoidasida</taxon>
        <taxon>Piroplasmida</taxon>
        <taxon>Theileriidae</taxon>
        <taxon>Theileria</taxon>
    </lineage>
</organism>
<proteinExistence type="predicted"/>
<evidence type="ECO:0000313" key="3">
    <source>
        <dbReference type="Proteomes" id="UP000244811"/>
    </source>
</evidence>
<feature type="region of interest" description="Disordered" evidence="1">
    <location>
        <begin position="189"/>
        <end position="221"/>
    </location>
</feature>
<name>A0A976MC63_THEOR</name>
<evidence type="ECO:0000313" key="2">
    <source>
        <dbReference type="EMBL" id="UKK01714.2"/>
    </source>
</evidence>
<dbReference type="AlphaFoldDB" id="A0A976MC63"/>
<accession>A0A976MC63</accession>
<reference evidence="2" key="1">
    <citation type="submission" date="2022-07" db="EMBL/GenBank/DDBJ databases">
        <title>Evaluation of T. orientalis genome assembly methods using nanopore sequencing and analysis of variation between genomes.</title>
        <authorList>
            <person name="Yam J."/>
            <person name="Micallef M.L."/>
            <person name="Liu M."/>
            <person name="Djordjevic S.P."/>
            <person name="Bogema D.R."/>
            <person name="Jenkins C."/>
        </authorList>
    </citation>
    <scope>NUCLEOTIDE SEQUENCE</scope>
    <source>
        <strain evidence="2">Goon Nure</strain>
    </source>
</reference>
<feature type="compositionally biased region" description="Basic and acidic residues" evidence="1">
    <location>
        <begin position="189"/>
        <end position="200"/>
    </location>
</feature>